<gene>
    <name evidence="3" type="ORF">GCM10011343_17930</name>
</gene>
<feature type="signal peptide" evidence="1">
    <location>
        <begin position="1"/>
        <end position="24"/>
    </location>
</feature>
<evidence type="ECO:0000256" key="1">
    <source>
        <dbReference type="SAM" id="SignalP"/>
    </source>
</evidence>
<dbReference type="AlphaFoldDB" id="A0A916Y2N7"/>
<keyword evidence="1" id="KW-0732">Signal</keyword>
<protein>
    <recommendedName>
        <fullName evidence="2">Outer membrane protein beta-barrel domain-containing protein</fullName>
    </recommendedName>
</protein>
<reference evidence="3" key="1">
    <citation type="journal article" date="2014" name="Int. J. Syst. Evol. Microbiol.">
        <title>Complete genome sequence of Corynebacterium casei LMG S-19264T (=DSM 44701T), isolated from a smear-ripened cheese.</title>
        <authorList>
            <consortium name="US DOE Joint Genome Institute (JGI-PGF)"/>
            <person name="Walter F."/>
            <person name="Albersmeier A."/>
            <person name="Kalinowski J."/>
            <person name="Ruckert C."/>
        </authorList>
    </citation>
    <scope>NUCLEOTIDE SEQUENCE</scope>
    <source>
        <strain evidence="3">CGMCC 1.12506</strain>
    </source>
</reference>
<dbReference type="InterPro" id="IPR025665">
    <property type="entry name" value="Beta-barrel_OMP_2"/>
</dbReference>
<feature type="domain" description="Outer membrane protein beta-barrel" evidence="2">
    <location>
        <begin position="21"/>
        <end position="171"/>
    </location>
</feature>
<keyword evidence="4" id="KW-1185">Reference proteome</keyword>
<dbReference type="Pfam" id="PF13568">
    <property type="entry name" value="OMP_b-brl_2"/>
    <property type="match status" value="1"/>
</dbReference>
<dbReference type="RefSeq" id="WP_188362224.1">
    <property type="nucleotide sequence ID" value="NZ_BMFG01000006.1"/>
</dbReference>
<name>A0A916Y2N7_9FLAO</name>
<evidence type="ECO:0000259" key="2">
    <source>
        <dbReference type="Pfam" id="PF13568"/>
    </source>
</evidence>
<feature type="chain" id="PRO_5038124766" description="Outer membrane protein beta-barrel domain-containing protein" evidence="1">
    <location>
        <begin position="25"/>
        <end position="192"/>
    </location>
</feature>
<proteinExistence type="predicted"/>
<dbReference type="SUPFAM" id="SSF56925">
    <property type="entry name" value="OMPA-like"/>
    <property type="match status" value="1"/>
</dbReference>
<evidence type="ECO:0000313" key="3">
    <source>
        <dbReference type="EMBL" id="GGD28179.1"/>
    </source>
</evidence>
<comment type="caution">
    <text evidence="3">The sequence shown here is derived from an EMBL/GenBank/DDBJ whole genome shotgun (WGS) entry which is preliminary data.</text>
</comment>
<dbReference type="EMBL" id="BMFG01000006">
    <property type="protein sequence ID" value="GGD28179.1"/>
    <property type="molecule type" value="Genomic_DNA"/>
</dbReference>
<dbReference type="Proteomes" id="UP000625735">
    <property type="component" value="Unassembled WGS sequence"/>
</dbReference>
<reference evidence="3" key="2">
    <citation type="submission" date="2020-09" db="EMBL/GenBank/DDBJ databases">
        <authorList>
            <person name="Sun Q."/>
            <person name="Zhou Y."/>
        </authorList>
    </citation>
    <scope>NUCLEOTIDE SEQUENCE</scope>
    <source>
        <strain evidence="3">CGMCC 1.12506</strain>
    </source>
</reference>
<accession>A0A916Y2N7</accession>
<dbReference type="InterPro" id="IPR011250">
    <property type="entry name" value="OMP/PagP_B-barrel"/>
</dbReference>
<evidence type="ECO:0000313" key="4">
    <source>
        <dbReference type="Proteomes" id="UP000625735"/>
    </source>
</evidence>
<organism evidence="3 4">
    <name type="scientific">Flavobacterium orientale</name>
    <dbReference type="NCBI Taxonomy" id="1756020"/>
    <lineage>
        <taxon>Bacteria</taxon>
        <taxon>Pseudomonadati</taxon>
        <taxon>Bacteroidota</taxon>
        <taxon>Flavobacteriia</taxon>
        <taxon>Flavobacteriales</taxon>
        <taxon>Flavobacteriaceae</taxon>
        <taxon>Flavobacterium</taxon>
    </lineage>
</organism>
<sequence>MKNTITQFSMLIFLLVATSGFAQKDFYVGLKAGGNLSGFTTNDFLSTDVFGLQVGAIGVKNFNRNFAAQVEVVFNQKGGIFEIPFSDSNPEIKLNYISVPILGKTYLSNNITFELGPEIGFLVSKSTTSVGGFAGLDQIKSLDLGASAGFSFQFYSGLVIQTRYTYGLSKLVDGSDYRNSYINLSVGHFFKK</sequence>